<sequence length="106" mass="12205">MEEIKALLEAMESRINQRLDSMESWLDKIEGKLNDFQSSTKSRFDTLDTKLGRVETAVAEVKETVTRIETEHAMLEKRIKSHSRQIGELRTDVDTLLPNSTVTKRV</sequence>
<proteinExistence type="predicted"/>
<keyword evidence="1" id="KW-0175">Coiled coil</keyword>
<dbReference type="EMBL" id="JBHSHC010000120">
    <property type="protein sequence ID" value="MFC4769250.1"/>
    <property type="molecule type" value="Genomic_DNA"/>
</dbReference>
<protein>
    <submittedName>
        <fullName evidence="2">Uncharacterized protein</fullName>
    </submittedName>
</protein>
<evidence type="ECO:0000313" key="2">
    <source>
        <dbReference type="EMBL" id="MFC4769250.1"/>
    </source>
</evidence>
<keyword evidence="3" id="KW-1185">Reference proteome</keyword>
<dbReference type="Gene3D" id="1.20.5.1070">
    <property type="entry name" value="Head and neck region of the ectodomain of NDV fusion glycoprotein"/>
    <property type="match status" value="1"/>
</dbReference>
<gene>
    <name evidence="2" type="ORF">ACFO8Q_18125</name>
</gene>
<reference evidence="3" key="1">
    <citation type="journal article" date="2019" name="Int. J. Syst. Evol. Microbiol.">
        <title>The Global Catalogue of Microorganisms (GCM) 10K type strain sequencing project: providing services to taxonomists for standard genome sequencing and annotation.</title>
        <authorList>
            <consortium name="The Broad Institute Genomics Platform"/>
            <consortium name="The Broad Institute Genome Sequencing Center for Infectious Disease"/>
            <person name="Wu L."/>
            <person name="Ma J."/>
        </authorList>
    </citation>
    <scope>NUCLEOTIDE SEQUENCE [LARGE SCALE GENOMIC DNA]</scope>
    <source>
        <strain evidence="3">WYCCWR 12678</strain>
    </source>
</reference>
<accession>A0ABV9Q9E2</accession>
<evidence type="ECO:0000256" key="1">
    <source>
        <dbReference type="SAM" id="Coils"/>
    </source>
</evidence>
<evidence type="ECO:0000313" key="3">
    <source>
        <dbReference type="Proteomes" id="UP001596002"/>
    </source>
</evidence>
<dbReference type="SUPFAM" id="SSF58010">
    <property type="entry name" value="Fibrinogen coiled-coil and central regions"/>
    <property type="match status" value="1"/>
</dbReference>
<dbReference type="Proteomes" id="UP001596002">
    <property type="component" value="Unassembled WGS sequence"/>
</dbReference>
<feature type="coiled-coil region" evidence="1">
    <location>
        <begin position="58"/>
        <end position="92"/>
    </location>
</feature>
<name>A0ABV9Q9E2_9BACL</name>
<organism evidence="2 3">
    <name type="scientific">Effusibacillus consociatus</name>
    <dbReference type="NCBI Taxonomy" id="1117041"/>
    <lineage>
        <taxon>Bacteria</taxon>
        <taxon>Bacillati</taxon>
        <taxon>Bacillota</taxon>
        <taxon>Bacilli</taxon>
        <taxon>Bacillales</taxon>
        <taxon>Alicyclobacillaceae</taxon>
        <taxon>Effusibacillus</taxon>
    </lineage>
</organism>
<comment type="caution">
    <text evidence="2">The sequence shown here is derived from an EMBL/GenBank/DDBJ whole genome shotgun (WGS) entry which is preliminary data.</text>
</comment>
<dbReference type="RefSeq" id="WP_380027554.1">
    <property type="nucleotide sequence ID" value="NZ_JBHSHC010000120.1"/>
</dbReference>